<dbReference type="NCBIfam" id="TIGR01550">
    <property type="entry name" value="DOC_P1"/>
    <property type="match status" value="1"/>
</dbReference>
<dbReference type="PROSITE" id="PS51459">
    <property type="entry name" value="FIDO"/>
    <property type="match status" value="1"/>
</dbReference>
<evidence type="ECO:0000313" key="2">
    <source>
        <dbReference type="EMBL" id="SUP81229.1"/>
    </source>
</evidence>
<dbReference type="InterPro" id="IPR006440">
    <property type="entry name" value="Doc"/>
</dbReference>
<dbReference type="KEGG" id="ypq:DJ40_3651"/>
<dbReference type="GeneID" id="96665377"/>
<dbReference type="AlphaFoldDB" id="A0A0T9JRX1"/>
<proteinExistence type="predicted"/>
<dbReference type="PIRSF" id="PIRSF018297">
    <property type="entry name" value="Doc"/>
    <property type="match status" value="1"/>
</dbReference>
<sequence length="124" mass="13360">MIFFLSVEQVIAIHDSQLESYGGLAGYRDIGLVEGMVARVENLHAYQGESDLFVLAASLLLSIARGHGFNDANKRTSVASAMVFLDMNGAPIIPTEGFADFVVEAAQGIHDVHAVAQELKRLTN</sequence>
<dbReference type="eggNOG" id="COG3654">
    <property type="taxonomic scope" value="Bacteria"/>
</dbReference>
<dbReference type="InterPro" id="IPR003812">
    <property type="entry name" value="Fido"/>
</dbReference>
<dbReference type="Proteomes" id="UP000255087">
    <property type="component" value="Unassembled WGS sequence"/>
</dbReference>
<protein>
    <submittedName>
        <fullName evidence="2">Phage/plasmid maintenance toxin/antidote system protein (Toxin)</fullName>
    </submittedName>
</protein>
<organism evidence="2 3">
    <name type="scientific">Yersinia pseudotuberculosis</name>
    <dbReference type="NCBI Taxonomy" id="633"/>
    <lineage>
        <taxon>Bacteria</taxon>
        <taxon>Pseudomonadati</taxon>
        <taxon>Pseudomonadota</taxon>
        <taxon>Gammaproteobacteria</taxon>
        <taxon>Enterobacterales</taxon>
        <taxon>Yersiniaceae</taxon>
        <taxon>Yersinia</taxon>
    </lineage>
</organism>
<dbReference type="EMBL" id="UHJC01000001">
    <property type="protein sequence ID" value="SUP81229.1"/>
    <property type="molecule type" value="Genomic_DNA"/>
</dbReference>
<gene>
    <name evidence="2" type="ORF">NCTC8580_01312</name>
</gene>
<dbReference type="PANTHER" id="PTHR39426">
    <property type="entry name" value="HOMOLOGY TO DEATH-ON-CURING PROTEIN OF PHAGE P1"/>
    <property type="match status" value="1"/>
</dbReference>
<evidence type="ECO:0000259" key="1">
    <source>
        <dbReference type="PROSITE" id="PS51459"/>
    </source>
</evidence>
<dbReference type="InterPro" id="IPR053737">
    <property type="entry name" value="Type_II_TA_Toxin"/>
</dbReference>
<dbReference type="Pfam" id="PF02661">
    <property type="entry name" value="Fic"/>
    <property type="match status" value="1"/>
</dbReference>
<dbReference type="Gene3D" id="1.20.120.1870">
    <property type="entry name" value="Fic/DOC protein, Fido domain"/>
    <property type="match status" value="1"/>
</dbReference>
<dbReference type="KEGG" id="ypr:BZ20_3316"/>
<accession>A0A0T9JRX1</accession>
<dbReference type="PANTHER" id="PTHR39426:SF1">
    <property type="entry name" value="HOMOLOGY TO DEATH-ON-CURING PROTEIN OF PHAGE P1"/>
    <property type="match status" value="1"/>
</dbReference>
<dbReference type="GO" id="GO:0016301">
    <property type="term" value="F:kinase activity"/>
    <property type="evidence" value="ECO:0007669"/>
    <property type="project" value="InterPro"/>
</dbReference>
<dbReference type="RefSeq" id="WP_025383660.1">
    <property type="nucleotide sequence ID" value="NZ_CP008943.1"/>
</dbReference>
<name>A0A0T9JRX1_YERPU</name>
<evidence type="ECO:0000313" key="3">
    <source>
        <dbReference type="Proteomes" id="UP000255087"/>
    </source>
</evidence>
<reference evidence="2 3" key="1">
    <citation type="submission" date="2018-06" db="EMBL/GenBank/DDBJ databases">
        <authorList>
            <consortium name="Pathogen Informatics"/>
            <person name="Doyle S."/>
        </authorList>
    </citation>
    <scope>NUCLEOTIDE SEQUENCE [LARGE SCALE GENOMIC DNA]</scope>
    <source>
        <strain evidence="2 3">NCTC8580</strain>
    </source>
</reference>
<feature type="domain" description="Fido" evidence="1">
    <location>
        <begin position="5"/>
        <end position="124"/>
    </location>
</feature>